<dbReference type="AlphaFoldDB" id="A0A437QRR5"/>
<accession>A0A437QRR5</accession>
<evidence type="ECO:0000313" key="4">
    <source>
        <dbReference type="EMBL" id="RVU37182.1"/>
    </source>
</evidence>
<evidence type="ECO:0000313" key="5">
    <source>
        <dbReference type="Proteomes" id="UP000283077"/>
    </source>
</evidence>
<dbReference type="InterPro" id="IPR013976">
    <property type="entry name" value="HDOD"/>
</dbReference>
<dbReference type="Proteomes" id="UP000283077">
    <property type="component" value="Unassembled WGS sequence"/>
</dbReference>
<evidence type="ECO:0000256" key="1">
    <source>
        <dbReference type="PROSITE-ProRule" id="PRU00169"/>
    </source>
</evidence>
<evidence type="ECO:0000259" key="2">
    <source>
        <dbReference type="PROSITE" id="PS50110"/>
    </source>
</evidence>
<keyword evidence="5" id="KW-1185">Reference proteome</keyword>
<dbReference type="PANTHER" id="PTHR33525">
    <property type="match status" value="1"/>
</dbReference>
<feature type="domain" description="Response regulatory" evidence="2">
    <location>
        <begin position="24"/>
        <end position="139"/>
    </location>
</feature>
<dbReference type="PROSITE" id="PS50110">
    <property type="entry name" value="RESPONSE_REGULATORY"/>
    <property type="match status" value="1"/>
</dbReference>
<feature type="domain" description="HDOD" evidence="3">
    <location>
        <begin position="160"/>
        <end position="346"/>
    </location>
</feature>
<dbReference type="InterPro" id="IPR011006">
    <property type="entry name" value="CheY-like_superfamily"/>
</dbReference>
<comment type="caution">
    <text evidence="1">Lacks conserved residue(s) required for the propagation of feature annotation.</text>
</comment>
<dbReference type="SUPFAM" id="SSF52172">
    <property type="entry name" value="CheY-like"/>
    <property type="match status" value="1"/>
</dbReference>
<comment type="caution">
    <text evidence="4">The sequence shown here is derived from an EMBL/GenBank/DDBJ whole genome shotgun (WGS) entry which is preliminary data.</text>
</comment>
<dbReference type="InterPro" id="IPR014626">
    <property type="entry name" value="Sig_transdc_resp-reg_put"/>
</dbReference>
<dbReference type="SUPFAM" id="SSF109604">
    <property type="entry name" value="HD-domain/PDEase-like"/>
    <property type="match status" value="1"/>
</dbReference>
<dbReference type="Gene3D" id="3.40.50.2300">
    <property type="match status" value="1"/>
</dbReference>
<dbReference type="Gene3D" id="1.10.3210.10">
    <property type="entry name" value="Hypothetical protein af1432"/>
    <property type="match status" value="1"/>
</dbReference>
<protein>
    <submittedName>
        <fullName evidence="4">HDOD domain-containing protein</fullName>
    </submittedName>
</protein>
<sequence length="407" mass="45575">MYRPTPGKPNGSSSRMTEQQKPLRAIIVEQDPAYQAAIRRLLQRVVPHWHCHYLSDAAAARELLHNEPIDLLLTERLGPSDSGETLLEFACQHSPVTIRVLMSADNSDAMLLATTHCAHLVLGKPFTEQQVTEVFQRVELLCNGPFTAHSRYQLGQINTLPIQRSNYQTLMKLLSDEESSTVAVASSLAREAPLAAKLLQIANSAYLGFSRQTLDLAEVVTRLGRSMIKAVAFAVQLHSQYDGKIRPDLHQRLLDDSFELATMASQLAKTQQSGAHLAEQAFMAGLMQVLGPLVLLSAMPHHNQQLTEEDMFQEGIPDHCLISAYLMLLWGFETDVCDAVMYRLSLNEVPQPTLLQTIMHLSSYVIVFRRRRQDEELPVPCWTALQQFQLTDTFSHLQQSGPGVLNE</sequence>
<dbReference type="InterPro" id="IPR001789">
    <property type="entry name" value="Sig_transdc_resp-reg_receiver"/>
</dbReference>
<gene>
    <name evidence="4" type="ORF">EOE67_11345</name>
</gene>
<evidence type="ECO:0000259" key="3">
    <source>
        <dbReference type="PROSITE" id="PS51833"/>
    </source>
</evidence>
<organism evidence="4 5">
    <name type="scientific">Rheinheimera riviphila</name>
    <dbReference type="NCBI Taxonomy" id="1834037"/>
    <lineage>
        <taxon>Bacteria</taxon>
        <taxon>Pseudomonadati</taxon>
        <taxon>Pseudomonadota</taxon>
        <taxon>Gammaproteobacteria</taxon>
        <taxon>Chromatiales</taxon>
        <taxon>Chromatiaceae</taxon>
        <taxon>Rheinheimera</taxon>
    </lineage>
</organism>
<dbReference type="GO" id="GO:0000160">
    <property type="term" value="P:phosphorelay signal transduction system"/>
    <property type="evidence" value="ECO:0007669"/>
    <property type="project" value="InterPro"/>
</dbReference>
<dbReference type="EMBL" id="SACS01000011">
    <property type="protein sequence ID" value="RVU37182.1"/>
    <property type="molecule type" value="Genomic_DNA"/>
</dbReference>
<dbReference type="OrthoDB" id="5755654at2"/>
<reference evidence="4 5" key="1">
    <citation type="submission" date="2019-01" db="EMBL/GenBank/DDBJ databases">
        <authorList>
            <person name="Chen W.-M."/>
        </authorList>
    </citation>
    <scope>NUCLEOTIDE SEQUENCE [LARGE SCALE GENOMIC DNA]</scope>
    <source>
        <strain evidence="4 5">KYPC3</strain>
    </source>
</reference>
<proteinExistence type="predicted"/>
<dbReference type="PROSITE" id="PS51833">
    <property type="entry name" value="HDOD"/>
    <property type="match status" value="1"/>
</dbReference>
<dbReference type="Pfam" id="PF08668">
    <property type="entry name" value="HDOD"/>
    <property type="match status" value="1"/>
</dbReference>
<name>A0A437QRR5_9GAMM</name>
<dbReference type="PANTHER" id="PTHR33525:SF5">
    <property type="entry name" value="TWO COMPONENT SIGNAL TRANSDUCTION SYSTEM RESPONSE REGULATOR"/>
    <property type="match status" value="1"/>
</dbReference>
<dbReference type="InterPro" id="IPR052340">
    <property type="entry name" value="RNase_Y/CdgJ"/>
</dbReference>
<dbReference type="PIRSF" id="PIRSF036883">
    <property type="entry name" value="RR_HD-GYP_mod"/>
    <property type="match status" value="1"/>
</dbReference>